<dbReference type="Pfam" id="PF18014">
    <property type="entry name" value="Acetyltransf_18"/>
    <property type="match status" value="1"/>
</dbReference>
<dbReference type="Proteomes" id="UP000780801">
    <property type="component" value="Unassembled WGS sequence"/>
</dbReference>
<dbReference type="PANTHER" id="PTHR47237">
    <property type="entry name" value="SLL0310 PROTEIN"/>
    <property type="match status" value="1"/>
</dbReference>
<evidence type="ECO:0000313" key="3">
    <source>
        <dbReference type="EMBL" id="KAF9586597.1"/>
    </source>
</evidence>
<evidence type="ECO:0000256" key="1">
    <source>
        <dbReference type="SAM" id="MobiDB-lite"/>
    </source>
</evidence>
<feature type="region of interest" description="Disordered" evidence="1">
    <location>
        <begin position="89"/>
        <end position="119"/>
    </location>
</feature>
<sequence length="405" mass="44596">MTLTESAAATASSPQDILLTAKSKVASEFVVDHVSAERARELFLGWSTTEQWNPTRGGDDVHDIFHKIDPEGFLVGSIIVSSDKTVKATRPSKIDDEDGSSSSGSSSDEEDGQTSVTIKKTSTVKKPVAIISAIRFGEDQAWIGYYIVDAKERGNGYGLKTFQAALAFLNPAKRSIGLDAVMTQVPNYEKSGFTNVGWQSERRNGTIASLLETREPTLAKTLHQGPVVYVNDTRELRVIDSGSENQVDFDTLIPFEAKYTGLRRPEFAKRWLKYHADNVHKRWITVVALSRTEKDAEGRPVVLGYGCIRPAQESYRVGPLYTESAEVAKEILIKLSVEVSEAEKISPLGVPLVIDMDIPQANAQTVAMFDSFGWKDVFPSLRMWRGPVPKHNVNGIYAVATLELG</sequence>
<feature type="domain" description="YitH/HolE acetyltransferase (GNAT)" evidence="2">
    <location>
        <begin position="257"/>
        <end position="398"/>
    </location>
</feature>
<dbReference type="Gene3D" id="3.40.630.90">
    <property type="match status" value="1"/>
</dbReference>
<proteinExistence type="predicted"/>
<reference evidence="3" key="1">
    <citation type="journal article" date="2020" name="Fungal Divers.">
        <title>Resolving the Mortierellaceae phylogeny through synthesis of multi-gene phylogenetics and phylogenomics.</title>
        <authorList>
            <person name="Vandepol N."/>
            <person name="Liber J."/>
            <person name="Desiro A."/>
            <person name="Na H."/>
            <person name="Kennedy M."/>
            <person name="Barry K."/>
            <person name="Grigoriev I.V."/>
            <person name="Miller A.N."/>
            <person name="O'Donnell K."/>
            <person name="Stajich J.E."/>
            <person name="Bonito G."/>
        </authorList>
    </citation>
    <scope>NUCLEOTIDE SEQUENCE</scope>
    <source>
        <strain evidence="3">KOD1015</strain>
    </source>
</reference>
<dbReference type="InterPro" id="IPR052729">
    <property type="entry name" value="Acyl/Acetyltrans_Enzymes"/>
</dbReference>
<dbReference type="InterPro" id="IPR041496">
    <property type="entry name" value="YitH/HolE_GNAT"/>
</dbReference>
<protein>
    <recommendedName>
        <fullName evidence="2">YitH/HolE acetyltransferase (GNAT) domain-containing protein</fullName>
    </recommendedName>
</protein>
<comment type="caution">
    <text evidence="3">The sequence shown here is derived from an EMBL/GenBank/DDBJ whole genome shotgun (WGS) entry which is preliminary data.</text>
</comment>
<dbReference type="AlphaFoldDB" id="A0A9P6G320"/>
<evidence type="ECO:0000259" key="2">
    <source>
        <dbReference type="Pfam" id="PF18014"/>
    </source>
</evidence>
<gene>
    <name evidence="3" type="ORF">BGW38_001568</name>
</gene>
<organism evidence="3 4">
    <name type="scientific">Lunasporangiospora selenospora</name>
    <dbReference type="NCBI Taxonomy" id="979761"/>
    <lineage>
        <taxon>Eukaryota</taxon>
        <taxon>Fungi</taxon>
        <taxon>Fungi incertae sedis</taxon>
        <taxon>Mucoromycota</taxon>
        <taxon>Mortierellomycotina</taxon>
        <taxon>Mortierellomycetes</taxon>
        <taxon>Mortierellales</taxon>
        <taxon>Mortierellaceae</taxon>
        <taxon>Lunasporangiospora</taxon>
    </lineage>
</organism>
<evidence type="ECO:0000313" key="4">
    <source>
        <dbReference type="Proteomes" id="UP000780801"/>
    </source>
</evidence>
<dbReference type="Gene3D" id="3.40.630.30">
    <property type="match status" value="1"/>
</dbReference>
<accession>A0A9P6G320</accession>
<dbReference type="EMBL" id="JAABOA010000015">
    <property type="protein sequence ID" value="KAF9586597.1"/>
    <property type="molecule type" value="Genomic_DNA"/>
</dbReference>
<dbReference type="GO" id="GO:0016747">
    <property type="term" value="F:acyltransferase activity, transferring groups other than amino-acyl groups"/>
    <property type="evidence" value="ECO:0007669"/>
    <property type="project" value="InterPro"/>
</dbReference>
<dbReference type="InterPro" id="IPR016181">
    <property type="entry name" value="Acyl_CoA_acyltransferase"/>
</dbReference>
<dbReference type="SUPFAM" id="SSF55729">
    <property type="entry name" value="Acyl-CoA N-acyltransferases (Nat)"/>
    <property type="match status" value="1"/>
</dbReference>
<name>A0A9P6G320_9FUNG</name>
<keyword evidence="4" id="KW-1185">Reference proteome</keyword>
<dbReference type="PANTHER" id="PTHR47237:SF1">
    <property type="entry name" value="SLL0310 PROTEIN"/>
    <property type="match status" value="1"/>
</dbReference>
<dbReference type="OrthoDB" id="5771378at2759"/>